<dbReference type="Proteomes" id="UP000236413">
    <property type="component" value="Unassembled WGS sequence"/>
</dbReference>
<proteinExistence type="predicted"/>
<organism evidence="3 4">
    <name type="scientific">Chryseobacterium viscerum</name>
    <dbReference type="NCBI Taxonomy" id="1037377"/>
    <lineage>
        <taxon>Bacteria</taxon>
        <taxon>Pseudomonadati</taxon>
        <taxon>Bacteroidota</taxon>
        <taxon>Flavobacteriia</taxon>
        <taxon>Flavobacteriales</taxon>
        <taxon>Weeksellaceae</taxon>
        <taxon>Chryseobacterium group</taxon>
        <taxon>Chryseobacterium</taxon>
    </lineage>
</organism>
<evidence type="ECO:0000256" key="1">
    <source>
        <dbReference type="SAM" id="MobiDB-lite"/>
    </source>
</evidence>
<gene>
    <name evidence="3" type="ORF">C1634_024715</name>
</gene>
<dbReference type="RefSeq" id="WP_109739308.1">
    <property type="nucleotide sequence ID" value="NZ_PPEG02000014.1"/>
</dbReference>
<evidence type="ECO:0000259" key="2">
    <source>
        <dbReference type="Pfam" id="PF00656"/>
    </source>
</evidence>
<dbReference type="Pfam" id="PF00656">
    <property type="entry name" value="Peptidase_C14"/>
    <property type="match status" value="1"/>
</dbReference>
<dbReference type="GO" id="GO:0006508">
    <property type="term" value="P:proteolysis"/>
    <property type="evidence" value="ECO:0007669"/>
    <property type="project" value="InterPro"/>
</dbReference>
<reference evidence="3 4" key="1">
    <citation type="submission" date="2018-04" db="EMBL/GenBank/DDBJ databases">
        <title>Chryseobacterium oncorhynchi 701B-08T from rainbow trout, and Chryseobacterium viscerum 687B-08T from diseased fish.</title>
        <authorList>
            <person name="Jeong J.-J."/>
            <person name="Lee Y.J."/>
            <person name="Pathiraja D."/>
            <person name="Park B."/>
            <person name="Choi I.-G."/>
            <person name="Kim K.D."/>
        </authorList>
    </citation>
    <scope>NUCLEOTIDE SEQUENCE [LARGE SCALE GENOMIC DNA]</scope>
    <source>
        <strain evidence="3 4">687B-08</strain>
    </source>
</reference>
<dbReference type="GO" id="GO:0005737">
    <property type="term" value="C:cytoplasm"/>
    <property type="evidence" value="ECO:0007669"/>
    <property type="project" value="TreeGrafter"/>
</dbReference>
<feature type="region of interest" description="Disordered" evidence="1">
    <location>
        <begin position="1"/>
        <end position="64"/>
    </location>
</feature>
<evidence type="ECO:0000313" key="4">
    <source>
        <dbReference type="Proteomes" id="UP000236413"/>
    </source>
</evidence>
<dbReference type="InterPro" id="IPR050452">
    <property type="entry name" value="Metacaspase"/>
</dbReference>
<dbReference type="Gene3D" id="3.40.50.1460">
    <property type="match status" value="1"/>
</dbReference>
<dbReference type="AlphaFoldDB" id="A0A316W9N4"/>
<sequence length="628" mass="71902">MPGNNRRSLTVQTGKAPSETLSKTEALAEDAVSQSESNASACNNTVSQNSTEHETKGAGLPFNIPKTDTQRNKFDGLNYLLLIAINDYNKSTGCKPLNNPVRDAENLEKILQERYGYEKENIKSLLNKNATKRKINQNINDIIKKMTTQDQLLIYFSGHGIGGTDMRLIPYDYEEDIEDSTILLNQLLNFEVLKGGVTTIPNNFRSVLTIVDACYAGKSMIGKIDIRENKEVSAREIIAPCSYDQVTLDQALNAANGELGSPFSLALCKFLKYNTADTFFPASLIPARIKADFDKIIGKDYTREVIHGLAATKENSIPKFCFSLSEQEYIPTDALAGSIVNYLNFNGERDYFDKLNIDNYNKNYFFISSVSKCLKTESIRWYVFSKQFYKITSLAIDSNLKKCHTISFKIDMQKVNNDADLIFAIDKYMAWTSSSDQKAEYRYDNITRNICARIKLANFENSSQSHNPLIIAFIVTNCKSDQFHIISSFLQELIKQIETQREDNQSTPLFFNIISNYDSSISEGDEHYFDKDHMKHLYYLSEKETSFVQFKNVGKINKPNVRFWYTHTNNELKSELLSHYFNANYDDICSSNDELDIIKFIERLVSKIYKNNQKKYDEIYSTLFFNKL</sequence>
<feature type="domain" description="Peptidase C14 caspase" evidence="2">
    <location>
        <begin position="81"/>
        <end position="275"/>
    </location>
</feature>
<dbReference type="PANTHER" id="PTHR48104">
    <property type="entry name" value="METACASPASE-4"/>
    <property type="match status" value="1"/>
</dbReference>
<comment type="caution">
    <text evidence="3">The sequence shown here is derived from an EMBL/GenBank/DDBJ whole genome shotgun (WGS) entry which is preliminary data.</text>
</comment>
<accession>A0A316W9N4</accession>
<feature type="compositionally biased region" description="Polar residues" evidence="1">
    <location>
        <begin position="32"/>
        <end position="50"/>
    </location>
</feature>
<dbReference type="EMBL" id="PPEG02000014">
    <property type="protein sequence ID" value="PWN58035.1"/>
    <property type="molecule type" value="Genomic_DNA"/>
</dbReference>
<feature type="compositionally biased region" description="Polar residues" evidence="1">
    <location>
        <begin position="1"/>
        <end position="23"/>
    </location>
</feature>
<dbReference type="SUPFAM" id="SSF52129">
    <property type="entry name" value="Caspase-like"/>
    <property type="match status" value="1"/>
</dbReference>
<protein>
    <recommendedName>
        <fullName evidence="2">Peptidase C14 caspase domain-containing protein</fullName>
    </recommendedName>
</protein>
<dbReference type="GO" id="GO:0004197">
    <property type="term" value="F:cysteine-type endopeptidase activity"/>
    <property type="evidence" value="ECO:0007669"/>
    <property type="project" value="InterPro"/>
</dbReference>
<dbReference type="InterPro" id="IPR011600">
    <property type="entry name" value="Pept_C14_caspase"/>
</dbReference>
<evidence type="ECO:0000313" key="3">
    <source>
        <dbReference type="EMBL" id="PWN58035.1"/>
    </source>
</evidence>
<dbReference type="PANTHER" id="PTHR48104:SF30">
    <property type="entry name" value="METACASPASE-1"/>
    <property type="match status" value="1"/>
</dbReference>
<name>A0A316W9N4_9FLAO</name>
<dbReference type="InterPro" id="IPR029030">
    <property type="entry name" value="Caspase-like_dom_sf"/>
</dbReference>